<gene>
    <name evidence="2" type="ORF">GLOINDRAFT_5913</name>
</gene>
<evidence type="ECO:0000313" key="2">
    <source>
        <dbReference type="EMBL" id="ESA03052.1"/>
    </source>
</evidence>
<reference evidence="2" key="1">
    <citation type="submission" date="2013-07" db="EMBL/GenBank/DDBJ databases">
        <title>The genome of an arbuscular mycorrhizal fungus provides insights into the evolution of the oldest plant symbiosis.</title>
        <authorList>
            <consortium name="DOE Joint Genome Institute"/>
            <person name="Tisserant E."/>
            <person name="Malbreil M."/>
            <person name="Kuo A."/>
            <person name="Kohler A."/>
            <person name="Symeonidi A."/>
            <person name="Balestrini R."/>
            <person name="Charron P."/>
            <person name="Duensing N."/>
            <person name="Frei-dit-Frey N."/>
            <person name="Gianinazzi-Pearson V."/>
            <person name="Gilbert B."/>
            <person name="Handa Y."/>
            <person name="Hijri M."/>
            <person name="Kaul R."/>
            <person name="Kawaguchi M."/>
            <person name="Krajinski F."/>
            <person name="Lammers P."/>
            <person name="Lapierre D."/>
            <person name="Masclaux F.G."/>
            <person name="Murat C."/>
            <person name="Morin E."/>
            <person name="Ndikumana S."/>
            <person name="Pagni M."/>
            <person name="Petitpierre D."/>
            <person name="Requena N."/>
            <person name="Rosikiewicz P."/>
            <person name="Riley R."/>
            <person name="Saito K."/>
            <person name="San Clemente H."/>
            <person name="Shapiro H."/>
            <person name="van Tuinen D."/>
            <person name="Becard G."/>
            <person name="Bonfante P."/>
            <person name="Paszkowski U."/>
            <person name="Shachar-Hill Y."/>
            <person name="Young J.P."/>
            <person name="Sanders I.R."/>
            <person name="Henrissat B."/>
            <person name="Rensing S.A."/>
            <person name="Grigoriev I.V."/>
            <person name="Corradi N."/>
            <person name="Roux C."/>
            <person name="Martin F."/>
        </authorList>
    </citation>
    <scope>NUCLEOTIDE SEQUENCE</scope>
    <source>
        <strain evidence="2">DAOM 197198</strain>
    </source>
</reference>
<feature type="compositionally biased region" description="Basic and acidic residues" evidence="1">
    <location>
        <begin position="51"/>
        <end position="62"/>
    </location>
</feature>
<sequence length="62" mass="7195">MEDKDEVESNNESEKELDDIGDKSNEEVFQLQNPKIRRDKGRPASTRKYKASHEKEGNSKTK</sequence>
<feature type="compositionally biased region" description="Basic residues" evidence="1">
    <location>
        <begin position="35"/>
        <end position="50"/>
    </location>
</feature>
<dbReference type="AlphaFoldDB" id="U9T6N9"/>
<name>U9T6N9_RHIID</name>
<protein>
    <submittedName>
        <fullName evidence="2">Uncharacterized protein</fullName>
    </submittedName>
</protein>
<dbReference type="HOGENOM" id="CLU_2905320_0_0_1"/>
<dbReference type="EMBL" id="KI295262">
    <property type="protein sequence ID" value="ESA03052.1"/>
    <property type="molecule type" value="Genomic_DNA"/>
</dbReference>
<feature type="compositionally biased region" description="Basic and acidic residues" evidence="1">
    <location>
        <begin position="12"/>
        <end position="26"/>
    </location>
</feature>
<feature type="compositionally biased region" description="Acidic residues" evidence="1">
    <location>
        <begin position="1"/>
        <end position="11"/>
    </location>
</feature>
<proteinExistence type="predicted"/>
<feature type="region of interest" description="Disordered" evidence="1">
    <location>
        <begin position="1"/>
        <end position="62"/>
    </location>
</feature>
<organism evidence="2">
    <name type="scientific">Rhizophagus irregularis (strain DAOM 181602 / DAOM 197198 / MUCL 43194)</name>
    <name type="common">Arbuscular mycorrhizal fungus</name>
    <name type="synonym">Glomus intraradices</name>
    <dbReference type="NCBI Taxonomy" id="747089"/>
    <lineage>
        <taxon>Eukaryota</taxon>
        <taxon>Fungi</taxon>
        <taxon>Fungi incertae sedis</taxon>
        <taxon>Mucoromycota</taxon>
        <taxon>Glomeromycotina</taxon>
        <taxon>Glomeromycetes</taxon>
        <taxon>Glomerales</taxon>
        <taxon>Glomeraceae</taxon>
        <taxon>Rhizophagus</taxon>
    </lineage>
</organism>
<accession>U9T6N9</accession>
<evidence type="ECO:0000256" key="1">
    <source>
        <dbReference type="SAM" id="MobiDB-lite"/>
    </source>
</evidence>